<evidence type="ECO:0000256" key="1">
    <source>
        <dbReference type="SAM" id="Coils"/>
    </source>
</evidence>
<feature type="domain" description="Multidrug resistance protein MdtA-like barrel-sandwich hybrid" evidence="2">
    <location>
        <begin position="76"/>
        <end position="261"/>
    </location>
</feature>
<name>A0ABW2UN73_9RHOB</name>
<dbReference type="Pfam" id="PF25917">
    <property type="entry name" value="BSH_RND"/>
    <property type="match status" value="1"/>
</dbReference>
<sequence length="501" mass="53009">MQFLRRSLIGLFLTSLTLALLVMAGYALYGAVQSRLAPAERPRMAQERVFTVNVQRVEAGVVAPVLTAFGEVRSRRTLEIRSPMSGRVVELAENFEDGARVEAGQLLVQIDTADASAAVAVAEAESTRAAAELRDAEAALLLARDDLAAAAAQARLRVTALERQQNLQGRGVGTEAAVETAELAVSSAEQAVLSRRQALAQAEARLEQAGNALELQRISLAEARRRLRDTTILADFAGVLADTTVIEGGLVSANERLAALVDPDALEVAFRLSTSQYARLLDPEGRLIPAEVTVLLDVMGTEIATPGQLVRVGATVAEGQTGRLIYARLDAPRGFRPGDFVTVRVAEPPLEDVAVLPAAAVDSAQTVLALGPEDRLEVLPVHLLRRQGNSVIVEAAAVAGREIVTERAPMLGGGIRVRPLRAGGDGGAEAAAHLPARARGEAIETVDELVALSPERRAELIALVEGNARMPQEARARIIAQLEQDHVPAGVIARLEARAGG</sequence>
<accession>A0ABW2UN73</accession>
<organism evidence="3 4">
    <name type="scientific">Plastorhodobacter daqingensis</name>
    <dbReference type="NCBI Taxonomy" id="1387281"/>
    <lineage>
        <taxon>Bacteria</taxon>
        <taxon>Pseudomonadati</taxon>
        <taxon>Pseudomonadota</taxon>
        <taxon>Alphaproteobacteria</taxon>
        <taxon>Rhodobacterales</taxon>
        <taxon>Paracoccaceae</taxon>
        <taxon>Plastorhodobacter</taxon>
    </lineage>
</organism>
<dbReference type="InterPro" id="IPR058625">
    <property type="entry name" value="MdtA-like_BSH"/>
</dbReference>
<dbReference type="Proteomes" id="UP001596516">
    <property type="component" value="Unassembled WGS sequence"/>
</dbReference>
<dbReference type="RefSeq" id="WP_377405881.1">
    <property type="nucleotide sequence ID" value="NZ_JBHTFQ010000009.1"/>
</dbReference>
<dbReference type="Gene3D" id="2.40.420.20">
    <property type="match status" value="1"/>
</dbReference>
<keyword evidence="4" id="KW-1185">Reference proteome</keyword>
<keyword evidence="1" id="KW-0175">Coiled coil</keyword>
<proteinExistence type="predicted"/>
<dbReference type="Gene3D" id="2.40.30.170">
    <property type="match status" value="1"/>
</dbReference>
<dbReference type="Gene3D" id="1.10.287.470">
    <property type="entry name" value="Helix hairpin bin"/>
    <property type="match status" value="1"/>
</dbReference>
<reference evidence="4" key="1">
    <citation type="journal article" date="2019" name="Int. J. Syst. Evol. Microbiol.">
        <title>The Global Catalogue of Microorganisms (GCM) 10K type strain sequencing project: providing services to taxonomists for standard genome sequencing and annotation.</title>
        <authorList>
            <consortium name="The Broad Institute Genomics Platform"/>
            <consortium name="The Broad Institute Genome Sequencing Center for Infectious Disease"/>
            <person name="Wu L."/>
            <person name="Ma J."/>
        </authorList>
    </citation>
    <scope>NUCLEOTIDE SEQUENCE [LARGE SCALE GENOMIC DNA]</scope>
    <source>
        <strain evidence="4">CGMCC 1.12750</strain>
    </source>
</reference>
<dbReference type="EMBL" id="JBHTFQ010000009">
    <property type="protein sequence ID" value="MFC7705703.1"/>
    <property type="molecule type" value="Genomic_DNA"/>
</dbReference>
<protein>
    <submittedName>
        <fullName evidence="3">Efflux RND transporter periplasmic adaptor subunit</fullName>
    </submittedName>
</protein>
<dbReference type="Gene3D" id="2.40.50.100">
    <property type="match status" value="1"/>
</dbReference>
<feature type="coiled-coil region" evidence="1">
    <location>
        <begin position="199"/>
        <end position="226"/>
    </location>
</feature>
<evidence type="ECO:0000313" key="4">
    <source>
        <dbReference type="Proteomes" id="UP001596516"/>
    </source>
</evidence>
<evidence type="ECO:0000259" key="2">
    <source>
        <dbReference type="Pfam" id="PF25917"/>
    </source>
</evidence>
<gene>
    <name evidence="3" type="ORF">ACFQXB_16055</name>
</gene>
<evidence type="ECO:0000313" key="3">
    <source>
        <dbReference type="EMBL" id="MFC7705703.1"/>
    </source>
</evidence>
<feature type="coiled-coil region" evidence="1">
    <location>
        <begin position="119"/>
        <end position="164"/>
    </location>
</feature>
<dbReference type="PANTHER" id="PTHR30469">
    <property type="entry name" value="MULTIDRUG RESISTANCE PROTEIN MDTA"/>
    <property type="match status" value="1"/>
</dbReference>
<comment type="caution">
    <text evidence="3">The sequence shown here is derived from an EMBL/GenBank/DDBJ whole genome shotgun (WGS) entry which is preliminary data.</text>
</comment>
<dbReference type="SUPFAM" id="SSF111369">
    <property type="entry name" value="HlyD-like secretion proteins"/>
    <property type="match status" value="1"/>
</dbReference>